<reference evidence="5 6" key="1">
    <citation type="submission" date="2024-08" db="EMBL/GenBank/DDBJ databases">
        <title>Heavy metals resistant antinobacteria isolated from wastewater.</title>
        <authorList>
            <person name="Roman Ponce B."/>
            <person name="Blanco Mercado M.A."/>
            <person name="Avila Aldana I.N."/>
            <person name="Morales Arrieta S."/>
        </authorList>
    </citation>
    <scope>NUCLEOTIDE SEQUENCE [LARGE SCALE GENOMIC DNA]</scope>
    <source>
        <strain evidence="6">sma-1</strain>
    </source>
</reference>
<gene>
    <name evidence="5" type="ORF">AB7P39_05810</name>
</gene>
<feature type="modified residue" description="4-aspartylphosphate" evidence="2">
    <location>
        <position position="74"/>
    </location>
</feature>
<evidence type="ECO:0000313" key="5">
    <source>
        <dbReference type="EMBL" id="MFB8892360.1"/>
    </source>
</evidence>
<evidence type="ECO:0000259" key="3">
    <source>
        <dbReference type="PROSITE" id="PS50043"/>
    </source>
</evidence>
<keyword evidence="6" id="KW-1185">Reference proteome</keyword>
<protein>
    <submittedName>
        <fullName evidence="5">LuxR C-terminal-related transcriptional regulator</fullName>
    </submittedName>
</protein>
<comment type="caution">
    <text evidence="5">The sequence shown here is derived from an EMBL/GenBank/DDBJ whole genome shotgun (WGS) entry which is preliminary data.</text>
</comment>
<dbReference type="PANTHER" id="PTHR43214:SF37">
    <property type="entry name" value="TRANSCRIPTIONAL REGULATORY PROTEIN YDFI"/>
    <property type="match status" value="1"/>
</dbReference>
<evidence type="ECO:0000256" key="1">
    <source>
        <dbReference type="ARBA" id="ARBA00023125"/>
    </source>
</evidence>
<dbReference type="PANTHER" id="PTHR43214">
    <property type="entry name" value="TWO-COMPONENT RESPONSE REGULATOR"/>
    <property type="match status" value="1"/>
</dbReference>
<dbReference type="SMART" id="SM00421">
    <property type="entry name" value="HTH_LUXR"/>
    <property type="match status" value="1"/>
</dbReference>
<dbReference type="SUPFAM" id="SSF46894">
    <property type="entry name" value="C-terminal effector domain of the bipartite response regulators"/>
    <property type="match status" value="1"/>
</dbReference>
<dbReference type="Pfam" id="PF00196">
    <property type="entry name" value="GerE"/>
    <property type="match status" value="1"/>
</dbReference>
<accession>A0ABV5EQX4</accession>
<keyword evidence="1" id="KW-0238">DNA-binding</keyword>
<proteinExistence type="predicted"/>
<sequence>MNDEAETPSEPIDGALDVEDEVRVLLINRRDVVRRGLRAVIEDSDDVVVVGDAARLDDTGRMIDRTELDVAILDATEPTARIVDTVDTIRRVQANVPVVVHGRTDAGEAKRIAWAAGADGYLLDDARGKDVLQLVRRIARGDGSHGLQAVATSGPPADEPAAPDLTLRERQVLRFIAAGMTNRQIGLRLGLAEKTIKNYVSGLLAKLHLESRTQAAVYRVIHDESTRSGPL</sequence>
<dbReference type="PROSITE" id="PS50110">
    <property type="entry name" value="RESPONSE_REGULATORY"/>
    <property type="match status" value="1"/>
</dbReference>
<dbReference type="CDD" id="cd06170">
    <property type="entry name" value="LuxR_C_like"/>
    <property type="match status" value="1"/>
</dbReference>
<evidence type="ECO:0000256" key="2">
    <source>
        <dbReference type="PROSITE-ProRule" id="PRU00169"/>
    </source>
</evidence>
<dbReference type="InterPro" id="IPR016032">
    <property type="entry name" value="Sig_transdc_resp-reg_C-effctor"/>
</dbReference>
<evidence type="ECO:0000313" key="6">
    <source>
        <dbReference type="Proteomes" id="UP001589643"/>
    </source>
</evidence>
<dbReference type="EMBL" id="JBHLHV010000001">
    <property type="protein sequence ID" value="MFB8892360.1"/>
    <property type="molecule type" value="Genomic_DNA"/>
</dbReference>
<feature type="domain" description="HTH luxR-type" evidence="3">
    <location>
        <begin position="158"/>
        <end position="223"/>
    </location>
</feature>
<dbReference type="PROSITE" id="PS50043">
    <property type="entry name" value="HTH_LUXR_2"/>
    <property type="match status" value="1"/>
</dbReference>
<name>A0ABV5EQX4_9MICO</name>
<dbReference type="Proteomes" id="UP001589643">
    <property type="component" value="Unassembled WGS sequence"/>
</dbReference>
<dbReference type="InterPro" id="IPR000792">
    <property type="entry name" value="Tscrpt_reg_LuxR_C"/>
</dbReference>
<dbReference type="PRINTS" id="PR00038">
    <property type="entry name" value="HTHLUXR"/>
</dbReference>
<keyword evidence="2" id="KW-0597">Phosphoprotein</keyword>
<dbReference type="InterPro" id="IPR001789">
    <property type="entry name" value="Sig_transdc_resp-reg_receiver"/>
</dbReference>
<dbReference type="SUPFAM" id="SSF52172">
    <property type="entry name" value="CheY-like"/>
    <property type="match status" value="1"/>
</dbReference>
<dbReference type="Gene3D" id="3.40.50.2300">
    <property type="match status" value="1"/>
</dbReference>
<dbReference type="InterPro" id="IPR039420">
    <property type="entry name" value="WalR-like"/>
</dbReference>
<evidence type="ECO:0000259" key="4">
    <source>
        <dbReference type="PROSITE" id="PS50110"/>
    </source>
</evidence>
<dbReference type="RefSeq" id="WP_112616759.1">
    <property type="nucleotide sequence ID" value="NZ_JBHLHV010000001.1"/>
</dbReference>
<feature type="domain" description="Response regulatory" evidence="4">
    <location>
        <begin position="23"/>
        <end position="139"/>
    </location>
</feature>
<dbReference type="InterPro" id="IPR011006">
    <property type="entry name" value="CheY-like_superfamily"/>
</dbReference>
<organism evidence="5 6">
    <name type="scientific">Microbacterium plantarum</name>
    <dbReference type="NCBI Taxonomy" id="1816425"/>
    <lineage>
        <taxon>Bacteria</taxon>
        <taxon>Bacillati</taxon>
        <taxon>Actinomycetota</taxon>
        <taxon>Actinomycetes</taxon>
        <taxon>Micrococcales</taxon>
        <taxon>Microbacteriaceae</taxon>
        <taxon>Microbacterium</taxon>
    </lineage>
</organism>